<protein>
    <submittedName>
        <fullName evidence="2">Uncharacterized protein</fullName>
    </submittedName>
</protein>
<dbReference type="InParanoid" id="A0A545APZ5"/>
<proteinExistence type="predicted"/>
<comment type="caution">
    <text evidence="2">The sequence shown here is derived from an EMBL/GenBank/DDBJ whole genome shotgun (WGS) entry which is preliminary data.</text>
</comment>
<name>A0A545APZ5_9ACTN</name>
<organism evidence="2 3">
    <name type="scientific">Cryptosporangium phraense</name>
    <dbReference type="NCBI Taxonomy" id="2593070"/>
    <lineage>
        <taxon>Bacteria</taxon>
        <taxon>Bacillati</taxon>
        <taxon>Actinomycetota</taxon>
        <taxon>Actinomycetes</taxon>
        <taxon>Cryptosporangiales</taxon>
        <taxon>Cryptosporangiaceae</taxon>
        <taxon>Cryptosporangium</taxon>
    </lineage>
</organism>
<feature type="transmembrane region" description="Helical" evidence="1">
    <location>
        <begin position="35"/>
        <end position="54"/>
    </location>
</feature>
<keyword evidence="1" id="KW-0812">Transmembrane</keyword>
<dbReference type="EMBL" id="VIRS01000016">
    <property type="protein sequence ID" value="TQS42805.1"/>
    <property type="molecule type" value="Genomic_DNA"/>
</dbReference>
<keyword evidence="3" id="KW-1185">Reference proteome</keyword>
<dbReference type="Proteomes" id="UP000317982">
    <property type="component" value="Unassembled WGS sequence"/>
</dbReference>
<reference evidence="2 3" key="1">
    <citation type="submission" date="2019-07" db="EMBL/GenBank/DDBJ databases">
        <title>Cryptosporangium phraense sp. nov., isolated from plant litter.</title>
        <authorList>
            <person name="Suriyachadkun C."/>
        </authorList>
    </citation>
    <scope>NUCLEOTIDE SEQUENCE [LARGE SCALE GENOMIC DNA]</scope>
    <source>
        <strain evidence="2 3">A-T 5661</strain>
    </source>
</reference>
<dbReference type="AlphaFoldDB" id="A0A545APZ5"/>
<evidence type="ECO:0000313" key="3">
    <source>
        <dbReference type="Proteomes" id="UP000317982"/>
    </source>
</evidence>
<evidence type="ECO:0000256" key="1">
    <source>
        <dbReference type="SAM" id="Phobius"/>
    </source>
</evidence>
<gene>
    <name evidence="2" type="ORF">FL583_22370</name>
</gene>
<sequence length="110" mass="11632">MTLLQLADLTARAVGPLSALVLLGKLTDASWSRRAVLVCVLFWAVTTLASLAVGDTQYLTEKTLGTGIWALAWWMGGGGDEFRRGCRRAQQIIRDASGKLTVVAAPAGSA</sequence>
<keyword evidence="1" id="KW-1133">Transmembrane helix</keyword>
<evidence type="ECO:0000313" key="2">
    <source>
        <dbReference type="EMBL" id="TQS42805.1"/>
    </source>
</evidence>
<accession>A0A545APZ5</accession>
<dbReference type="RefSeq" id="WP_142706674.1">
    <property type="nucleotide sequence ID" value="NZ_VIRS01000016.1"/>
</dbReference>
<keyword evidence="1" id="KW-0472">Membrane</keyword>